<dbReference type="GO" id="GO:0016020">
    <property type="term" value="C:membrane"/>
    <property type="evidence" value="ECO:0007669"/>
    <property type="project" value="UniProtKB-SubCell"/>
</dbReference>
<evidence type="ECO:0000256" key="4">
    <source>
        <dbReference type="ARBA" id="ARBA00023136"/>
    </source>
</evidence>
<feature type="transmembrane region" description="Helical" evidence="5">
    <location>
        <begin position="256"/>
        <end position="275"/>
    </location>
</feature>
<feature type="transmembrane region" description="Helical" evidence="5">
    <location>
        <begin position="94"/>
        <end position="111"/>
    </location>
</feature>
<accession>A0A516GTW1</accession>
<feature type="transmembrane region" description="Helical" evidence="5">
    <location>
        <begin position="32"/>
        <end position="52"/>
    </location>
</feature>
<reference evidence="7 8" key="1">
    <citation type="submission" date="2019-07" db="EMBL/GenBank/DDBJ databases">
        <title>Genome sequencing for Formosa sp. PS13.</title>
        <authorList>
            <person name="Park S.-J."/>
        </authorList>
    </citation>
    <scope>NUCLEOTIDE SEQUENCE [LARGE SCALE GENOMIC DNA]</scope>
    <source>
        <strain evidence="7 8">PS13</strain>
    </source>
</reference>
<feature type="domain" description="EamA" evidence="6">
    <location>
        <begin position="143"/>
        <end position="271"/>
    </location>
</feature>
<dbReference type="Proteomes" id="UP000319209">
    <property type="component" value="Chromosome"/>
</dbReference>
<feature type="transmembrane region" description="Helical" evidence="5">
    <location>
        <begin position="118"/>
        <end position="136"/>
    </location>
</feature>
<dbReference type="Gene3D" id="1.10.3730.20">
    <property type="match status" value="1"/>
</dbReference>
<evidence type="ECO:0000313" key="7">
    <source>
        <dbReference type="EMBL" id="QDO94966.1"/>
    </source>
</evidence>
<dbReference type="AlphaFoldDB" id="A0A516GTW1"/>
<dbReference type="PANTHER" id="PTHR22911:SF6">
    <property type="entry name" value="SOLUTE CARRIER FAMILY 35 MEMBER G1"/>
    <property type="match status" value="1"/>
</dbReference>
<dbReference type="EMBL" id="CP041637">
    <property type="protein sequence ID" value="QDO94966.1"/>
    <property type="molecule type" value="Genomic_DNA"/>
</dbReference>
<dbReference type="PROSITE" id="PS51257">
    <property type="entry name" value="PROKAR_LIPOPROTEIN"/>
    <property type="match status" value="1"/>
</dbReference>
<comment type="subcellular location">
    <subcellularLocation>
        <location evidence="1">Membrane</location>
        <topology evidence="1">Multi-pass membrane protein</topology>
    </subcellularLocation>
</comment>
<dbReference type="SUPFAM" id="SSF103481">
    <property type="entry name" value="Multidrug resistance efflux transporter EmrE"/>
    <property type="match status" value="2"/>
</dbReference>
<evidence type="ECO:0000256" key="5">
    <source>
        <dbReference type="SAM" id="Phobius"/>
    </source>
</evidence>
<evidence type="ECO:0000256" key="2">
    <source>
        <dbReference type="ARBA" id="ARBA00022692"/>
    </source>
</evidence>
<proteinExistence type="predicted"/>
<feature type="transmembrane region" description="Helical" evidence="5">
    <location>
        <begin position="231"/>
        <end position="250"/>
    </location>
</feature>
<dbReference type="RefSeq" id="WP_143381855.1">
    <property type="nucleotide sequence ID" value="NZ_CP041637.1"/>
</dbReference>
<organism evidence="7 8">
    <name type="scientific">Formosa sediminum</name>
    <dbReference type="NCBI Taxonomy" id="2594004"/>
    <lineage>
        <taxon>Bacteria</taxon>
        <taxon>Pseudomonadati</taxon>
        <taxon>Bacteroidota</taxon>
        <taxon>Flavobacteriia</taxon>
        <taxon>Flavobacteriales</taxon>
        <taxon>Flavobacteriaceae</taxon>
        <taxon>Formosa</taxon>
    </lineage>
</organism>
<protein>
    <submittedName>
        <fullName evidence="7">DMT family transporter</fullName>
    </submittedName>
</protein>
<feature type="transmembrane region" description="Helical" evidence="5">
    <location>
        <begin position="201"/>
        <end position="219"/>
    </location>
</feature>
<sequence length="290" mass="32139">MQLKDSIKLMLLSTLAFACMNGAVKYLDNIGAFQIVFFRSLGSLFFTFGYLLKNNIPLVGKNNKLLVLRGLVGLTSMALFFMSTKYLPIGTAVSLRYLAPIFAAIFAVLILREKIFPLQWIFFVFAFLGVVILKGFDSDLDTFGLIIILISAVFSGLVYIIISKIGKSEHPVVVVNYFMIISAIVGGLLSINSWVTPVGMQWLFLGLLGVFGYFGQLLMTKAFQNAQTNQVAPIKYVEVIFTMILGVVVFGESYPFWSIFGIVLIIVSLIANIIYKDKKAKKLASQNAKS</sequence>
<feature type="domain" description="EamA" evidence="6">
    <location>
        <begin position="8"/>
        <end position="133"/>
    </location>
</feature>
<feature type="transmembrane region" description="Helical" evidence="5">
    <location>
        <begin position="142"/>
        <end position="162"/>
    </location>
</feature>
<evidence type="ECO:0000256" key="3">
    <source>
        <dbReference type="ARBA" id="ARBA00022989"/>
    </source>
</evidence>
<feature type="transmembrane region" description="Helical" evidence="5">
    <location>
        <begin position="64"/>
        <end position="82"/>
    </location>
</feature>
<keyword evidence="3 5" id="KW-1133">Transmembrane helix</keyword>
<keyword evidence="8" id="KW-1185">Reference proteome</keyword>
<dbReference type="InterPro" id="IPR000620">
    <property type="entry name" value="EamA_dom"/>
</dbReference>
<dbReference type="OrthoDB" id="597549at2"/>
<dbReference type="PANTHER" id="PTHR22911">
    <property type="entry name" value="ACYL-MALONYL CONDENSING ENZYME-RELATED"/>
    <property type="match status" value="1"/>
</dbReference>
<keyword evidence="2 5" id="KW-0812">Transmembrane</keyword>
<evidence type="ECO:0000259" key="6">
    <source>
        <dbReference type="Pfam" id="PF00892"/>
    </source>
</evidence>
<evidence type="ECO:0000313" key="8">
    <source>
        <dbReference type="Proteomes" id="UP000319209"/>
    </source>
</evidence>
<name>A0A516GTW1_9FLAO</name>
<dbReference type="Pfam" id="PF00892">
    <property type="entry name" value="EamA"/>
    <property type="match status" value="2"/>
</dbReference>
<keyword evidence="4 5" id="KW-0472">Membrane</keyword>
<gene>
    <name evidence="7" type="ORF">FNB79_13635</name>
</gene>
<evidence type="ECO:0000256" key="1">
    <source>
        <dbReference type="ARBA" id="ARBA00004141"/>
    </source>
</evidence>
<dbReference type="InterPro" id="IPR037185">
    <property type="entry name" value="EmrE-like"/>
</dbReference>
<dbReference type="KEGG" id="fop:FNB79_13635"/>
<feature type="transmembrane region" description="Helical" evidence="5">
    <location>
        <begin position="174"/>
        <end position="195"/>
    </location>
</feature>